<sequence>MSFMERVGAADEGCLTGVSGEALLQTPCGARRAEFVRPGDLIVTRTGGLRPVRLVWTHRIGRARMQADPGTAPVRLAARALGPMMPARGFLLAPAHRVLLPGWMLEDGGADGGLLEAGALAGGTDAAWRDRAAEEVTFYNFVFDRHEVLCASGLPVETFRPRPDLLDRFDAGTRLELVRRFPALRRSEQAFPALPVPVAPAASYLAAME</sequence>
<name>A0A1H9S8L6_9RHOB</name>
<accession>A0A1H9S8L6</accession>
<protein>
    <submittedName>
        <fullName evidence="2">Hint domain-containing protein</fullName>
    </submittedName>
</protein>
<organism evidence="2 3">
    <name type="scientific">Tranquillimonas rosea</name>
    <dbReference type="NCBI Taxonomy" id="641238"/>
    <lineage>
        <taxon>Bacteria</taxon>
        <taxon>Pseudomonadati</taxon>
        <taxon>Pseudomonadota</taxon>
        <taxon>Alphaproteobacteria</taxon>
        <taxon>Rhodobacterales</taxon>
        <taxon>Roseobacteraceae</taxon>
        <taxon>Tranquillimonas</taxon>
    </lineage>
</organism>
<dbReference type="Proteomes" id="UP000198885">
    <property type="component" value="Unassembled WGS sequence"/>
</dbReference>
<keyword evidence="3" id="KW-1185">Reference proteome</keyword>
<dbReference type="AlphaFoldDB" id="A0A1H9S8L6"/>
<dbReference type="STRING" id="641238.SAMN04490244_10376"/>
<reference evidence="2 3" key="1">
    <citation type="submission" date="2016-10" db="EMBL/GenBank/DDBJ databases">
        <authorList>
            <person name="de Groot N.N."/>
        </authorList>
    </citation>
    <scope>NUCLEOTIDE SEQUENCE [LARGE SCALE GENOMIC DNA]</scope>
    <source>
        <strain evidence="2 3">DSM 23042</strain>
    </source>
</reference>
<dbReference type="RefSeq" id="WP_092689809.1">
    <property type="nucleotide sequence ID" value="NZ_FOGU01000003.1"/>
</dbReference>
<dbReference type="InterPro" id="IPR028992">
    <property type="entry name" value="Hedgehog/Intein_dom"/>
</dbReference>
<dbReference type="Pfam" id="PF13403">
    <property type="entry name" value="Hint_2"/>
    <property type="match status" value="1"/>
</dbReference>
<dbReference type="EMBL" id="FOGU01000003">
    <property type="protein sequence ID" value="SER81258.1"/>
    <property type="molecule type" value="Genomic_DNA"/>
</dbReference>
<dbReference type="OrthoDB" id="6305173at2"/>
<evidence type="ECO:0000313" key="2">
    <source>
        <dbReference type="EMBL" id="SER81258.1"/>
    </source>
</evidence>
<gene>
    <name evidence="2" type="ORF">SAMN04490244_10376</name>
</gene>
<evidence type="ECO:0000313" key="3">
    <source>
        <dbReference type="Proteomes" id="UP000198885"/>
    </source>
</evidence>
<feature type="domain" description="Hedgehog/Intein (Hint)" evidence="1">
    <location>
        <begin position="21"/>
        <end position="161"/>
    </location>
</feature>
<proteinExistence type="predicted"/>
<evidence type="ECO:0000259" key="1">
    <source>
        <dbReference type="Pfam" id="PF13403"/>
    </source>
</evidence>